<feature type="domain" description="CoA-binding" evidence="5">
    <location>
        <begin position="6"/>
        <end position="101"/>
    </location>
</feature>
<dbReference type="PANTHER" id="PTHR43334:SF2">
    <property type="entry name" value="ACETATE--COA LIGASE [ADP-FORMING]"/>
    <property type="match status" value="1"/>
</dbReference>
<reference evidence="6 7" key="1">
    <citation type="submission" date="2019-11" db="EMBL/GenBank/DDBJ databases">
        <title>Comparative genomics of hydrocarbon-degrading Desulfosarcina strains.</title>
        <authorList>
            <person name="Watanabe M."/>
            <person name="Kojima H."/>
            <person name="Fukui M."/>
        </authorList>
    </citation>
    <scope>NUCLEOTIDE SEQUENCE [LARGE SCALE GENOMIC DNA]</scope>
    <source>
        <strain evidence="6 7">28bB2T</strain>
    </source>
</reference>
<dbReference type="GO" id="GO:0005524">
    <property type="term" value="F:ATP binding"/>
    <property type="evidence" value="ECO:0007669"/>
    <property type="project" value="UniProtKB-KW"/>
</dbReference>
<dbReference type="Gene3D" id="3.30.1490.20">
    <property type="entry name" value="ATP-grasp fold, A domain"/>
    <property type="match status" value="1"/>
</dbReference>
<dbReference type="AlphaFoldDB" id="A0A5K7ZX30"/>
<dbReference type="FunFam" id="3.30.1490.20:FF:000020">
    <property type="entry name" value="Protein lysine acetyltransferase"/>
    <property type="match status" value="1"/>
</dbReference>
<dbReference type="InterPro" id="IPR043938">
    <property type="entry name" value="Ligase_CoA_dom"/>
</dbReference>
<keyword evidence="3" id="KW-0067">ATP-binding</keyword>
<evidence type="ECO:0000256" key="1">
    <source>
        <dbReference type="ARBA" id="ARBA00022598"/>
    </source>
</evidence>
<dbReference type="SUPFAM" id="SSF51735">
    <property type="entry name" value="NAD(P)-binding Rossmann-fold domains"/>
    <property type="match status" value="1"/>
</dbReference>
<dbReference type="Gene3D" id="3.40.50.261">
    <property type="entry name" value="Succinyl-CoA synthetase domains"/>
    <property type="match status" value="2"/>
</dbReference>
<evidence type="ECO:0000256" key="2">
    <source>
        <dbReference type="ARBA" id="ARBA00022741"/>
    </source>
</evidence>
<dbReference type="PANTHER" id="PTHR43334">
    <property type="entry name" value="ACETATE--COA LIGASE [ADP-FORMING]"/>
    <property type="match status" value="1"/>
</dbReference>
<dbReference type="Gene3D" id="3.40.50.720">
    <property type="entry name" value="NAD(P)-binding Rossmann-like Domain"/>
    <property type="match status" value="1"/>
</dbReference>
<dbReference type="InterPro" id="IPR036291">
    <property type="entry name" value="NAD(P)-bd_dom_sf"/>
</dbReference>
<comment type="similarity">
    <text evidence="4">In the N-terminal section; belongs to the acetate CoA ligase alpha subunit family.</text>
</comment>
<dbReference type="InterPro" id="IPR013815">
    <property type="entry name" value="ATP_grasp_subdomain_1"/>
</dbReference>
<dbReference type="Gene3D" id="3.30.470.20">
    <property type="entry name" value="ATP-grasp fold, B domain"/>
    <property type="match status" value="1"/>
</dbReference>
<name>A0A5K7ZX30_9BACT</name>
<evidence type="ECO:0000256" key="3">
    <source>
        <dbReference type="ARBA" id="ARBA00022840"/>
    </source>
</evidence>
<proteinExistence type="inferred from homology"/>
<dbReference type="Pfam" id="PF19045">
    <property type="entry name" value="Ligase_CoA_2"/>
    <property type="match status" value="1"/>
</dbReference>
<keyword evidence="2" id="KW-0547">Nucleotide-binding</keyword>
<dbReference type="SUPFAM" id="SSF56059">
    <property type="entry name" value="Glutathione synthetase ATP-binding domain-like"/>
    <property type="match status" value="1"/>
</dbReference>
<dbReference type="KEGG" id="dov:DSCO28_52370"/>
<accession>A0A5K7ZX30</accession>
<evidence type="ECO:0000313" key="7">
    <source>
        <dbReference type="Proteomes" id="UP000425960"/>
    </source>
</evidence>
<dbReference type="InterPro" id="IPR003781">
    <property type="entry name" value="CoA-bd"/>
</dbReference>
<dbReference type="InterPro" id="IPR032875">
    <property type="entry name" value="Succ_CoA_lig_flav_dom"/>
</dbReference>
<dbReference type="InterPro" id="IPR016102">
    <property type="entry name" value="Succinyl-CoA_synth-like"/>
</dbReference>
<gene>
    <name evidence="6" type="ORF">DSCO28_52370</name>
</gene>
<protein>
    <submittedName>
        <fullName evidence="6">CoA-binding protein</fullName>
    </submittedName>
</protein>
<evidence type="ECO:0000313" key="6">
    <source>
        <dbReference type="EMBL" id="BBO84671.1"/>
    </source>
</evidence>
<dbReference type="InterPro" id="IPR051538">
    <property type="entry name" value="Acyl-CoA_Synth/Transferase"/>
</dbReference>
<dbReference type="EMBL" id="AP021876">
    <property type="protein sequence ID" value="BBO84671.1"/>
    <property type="molecule type" value="Genomic_DNA"/>
</dbReference>
<dbReference type="Pfam" id="PF13380">
    <property type="entry name" value="CoA_binding_2"/>
    <property type="match status" value="1"/>
</dbReference>
<evidence type="ECO:0000259" key="5">
    <source>
        <dbReference type="SMART" id="SM00881"/>
    </source>
</evidence>
<dbReference type="GO" id="GO:0043758">
    <property type="term" value="F:acetate-CoA ligase (ADP-forming) activity"/>
    <property type="evidence" value="ECO:0007669"/>
    <property type="project" value="InterPro"/>
</dbReference>
<dbReference type="Proteomes" id="UP000425960">
    <property type="component" value="Chromosome"/>
</dbReference>
<dbReference type="Pfam" id="PF13607">
    <property type="entry name" value="Succ_CoA_lig"/>
    <property type="match status" value="1"/>
</dbReference>
<sequence>MGLDYVLNARSVAVVGASKVPTKRGFQTIRTLLDEGYEGAIYPVNPKEKSIMGLPCYASVSEIPGEVDVALVATPARTVPAVLEDCGQKGVKGAVILATGFGETGRAGKALEKEVLSAAGTHHIRLIGPNTSGMINLKANLNLVGLHDTPKGDIALLTQSGNMALTLITEAKLKSRKGFTYYVGVGNEADIRFHEYLEFFQQDPDTRAILMYVEGMREGRKFLQQAYRTTETKPIVLLKSGRSTKGKQSAGSHTGALAGMSEVAKGAFERAGIIVIENSDELFPAAETLSSLPPIKNNRIAILADGGGHATIAADTLTDLGVEIPELDEKTQRKLRAILPGGAAVRNPVDVAGGTDDNPSVFADCANIILSDPNIGGLLIVGLFGGYGIRFAASLAMMEEDAAHRMGKMVKSRKKAIVVHSLYNSEKPHSLDLLRYYGVPVYGSLDVACKCMGVLAQYGRYLKSYHAVTNFVFNWGAKAKPEGKKIIDRAYAEGRGALLESEAKHLFKLHGAPVTCDVLVTSAEEAANAAAAIEGPVALKIVSPDILHKSDADGVRLNLTNKKQVKKAYAEIVRSAKAYQKDARIEGVLVSPMVAKGVEVIIGTKIDDQFGPVIMYGLGGVLVEIIKDVTFRVLPITRRTAQRMLSETKSHPILDGVRGERPYDKKALVNLILTCSEMIEAYPQIHELDLNPVIVHHEGLSIVDARIILKPQEETQPSPAAEAV</sequence>
<dbReference type="SUPFAM" id="SSF52210">
    <property type="entry name" value="Succinyl-CoA synthetase domains"/>
    <property type="match status" value="2"/>
</dbReference>
<evidence type="ECO:0000256" key="4">
    <source>
        <dbReference type="ARBA" id="ARBA00060888"/>
    </source>
</evidence>
<keyword evidence="1" id="KW-0436">Ligase</keyword>
<organism evidence="6 7">
    <name type="scientific">Desulfosarcina ovata subsp. sediminis</name>
    <dbReference type="NCBI Taxonomy" id="885957"/>
    <lineage>
        <taxon>Bacteria</taxon>
        <taxon>Pseudomonadati</taxon>
        <taxon>Thermodesulfobacteriota</taxon>
        <taxon>Desulfobacteria</taxon>
        <taxon>Desulfobacterales</taxon>
        <taxon>Desulfosarcinaceae</taxon>
        <taxon>Desulfosarcina</taxon>
    </lineage>
</organism>
<dbReference type="RefSeq" id="WP_155324526.1">
    <property type="nucleotide sequence ID" value="NZ_AP021876.1"/>
</dbReference>
<dbReference type="SMART" id="SM00881">
    <property type="entry name" value="CoA_binding"/>
    <property type="match status" value="1"/>
</dbReference>
<dbReference type="Pfam" id="PF13549">
    <property type="entry name" value="ATP-grasp_5"/>
    <property type="match status" value="1"/>
</dbReference>